<dbReference type="VEuPathDB" id="VectorBase:ADAC006155"/>
<dbReference type="EMBL" id="GGFL01000339">
    <property type="protein sequence ID" value="MBW64517.1"/>
    <property type="molecule type" value="Transcribed_RNA"/>
</dbReference>
<sequence>MDGDTKHLIYRIALPEECSRIREALETFFYPEALLNVSYTGQQTAVPAEEEVQHTLSLVQQGMAAIAIDTNDHNQQIVGVSIARCVKPDTCDDLLQEAASLLGHGKRVEQLKLQAHLERLANVCGRFRVRRSYHVFVLAVDPTRRRNAIGQKLLEFQLARAKTLGYQVVSADFTGEQVARIGARLGMRCVSALPLDQYWNSAGERLFVAPEGMPGDRTVCTYARYVSGVGDK</sequence>
<dbReference type="CDD" id="cd04301">
    <property type="entry name" value="NAT_SF"/>
    <property type="match status" value="1"/>
</dbReference>
<evidence type="ECO:0008006" key="2">
    <source>
        <dbReference type="Google" id="ProtNLM"/>
    </source>
</evidence>
<dbReference type="Gene3D" id="3.40.630.30">
    <property type="match status" value="1"/>
</dbReference>
<proteinExistence type="predicted"/>
<reference evidence="1" key="1">
    <citation type="submission" date="2018-01" db="EMBL/GenBank/DDBJ databases">
        <title>An insight into the sialome of Amazonian anophelines.</title>
        <authorList>
            <person name="Ribeiro J.M."/>
            <person name="Scarpassa V."/>
            <person name="Calvo E."/>
        </authorList>
    </citation>
    <scope>NUCLEOTIDE SEQUENCE</scope>
</reference>
<dbReference type="SUPFAM" id="SSF55729">
    <property type="entry name" value="Acyl-CoA N-acyltransferases (Nat)"/>
    <property type="match status" value="1"/>
</dbReference>
<dbReference type="VEuPathDB" id="VectorBase:ADAR2_009346"/>
<organism evidence="1">
    <name type="scientific">Anopheles darlingi</name>
    <name type="common">Mosquito</name>
    <dbReference type="NCBI Taxonomy" id="43151"/>
    <lineage>
        <taxon>Eukaryota</taxon>
        <taxon>Metazoa</taxon>
        <taxon>Ecdysozoa</taxon>
        <taxon>Arthropoda</taxon>
        <taxon>Hexapoda</taxon>
        <taxon>Insecta</taxon>
        <taxon>Pterygota</taxon>
        <taxon>Neoptera</taxon>
        <taxon>Endopterygota</taxon>
        <taxon>Diptera</taxon>
        <taxon>Nematocera</taxon>
        <taxon>Culicoidea</taxon>
        <taxon>Culicidae</taxon>
        <taxon>Anophelinae</taxon>
        <taxon>Anopheles</taxon>
    </lineage>
</organism>
<accession>A0A2M4CGP2</accession>
<dbReference type="InterPro" id="IPR016181">
    <property type="entry name" value="Acyl_CoA_acyltransferase"/>
</dbReference>
<dbReference type="AlphaFoldDB" id="A0A2M4CGP2"/>
<evidence type="ECO:0000313" key="1">
    <source>
        <dbReference type="EMBL" id="MBW64517.1"/>
    </source>
</evidence>
<protein>
    <recommendedName>
        <fullName evidence="2">N-acetyltransferase domain-containing protein</fullName>
    </recommendedName>
</protein>
<name>A0A2M4CGP2_ANODA</name>